<protein>
    <submittedName>
        <fullName evidence="1">Uncharacterized protein</fullName>
    </submittedName>
</protein>
<organism evidence="1 2">
    <name type="scientific">Ataeniobius toweri</name>
    <dbReference type="NCBI Taxonomy" id="208326"/>
    <lineage>
        <taxon>Eukaryota</taxon>
        <taxon>Metazoa</taxon>
        <taxon>Chordata</taxon>
        <taxon>Craniata</taxon>
        <taxon>Vertebrata</taxon>
        <taxon>Euteleostomi</taxon>
        <taxon>Actinopterygii</taxon>
        <taxon>Neopterygii</taxon>
        <taxon>Teleostei</taxon>
        <taxon>Neoteleostei</taxon>
        <taxon>Acanthomorphata</taxon>
        <taxon>Ovalentaria</taxon>
        <taxon>Atherinomorphae</taxon>
        <taxon>Cyprinodontiformes</taxon>
        <taxon>Goodeidae</taxon>
        <taxon>Ataeniobius</taxon>
    </lineage>
</organism>
<dbReference type="EMBL" id="JAHUTI010069470">
    <property type="protein sequence ID" value="MED6254445.1"/>
    <property type="molecule type" value="Genomic_DNA"/>
</dbReference>
<name>A0ABU7BXW6_9TELE</name>
<keyword evidence="2" id="KW-1185">Reference proteome</keyword>
<comment type="caution">
    <text evidence="1">The sequence shown here is derived from an EMBL/GenBank/DDBJ whole genome shotgun (WGS) entry which is preliminary data.</text>
</comment>
<dbReference type="Proteomes" id="UP001345963">
    <property type="component" value="Unassembled WGS sequence"/>
</dbReference>
<gene>
    <name evidence="1" type="ORF">ATANTOWER_026483</name>
</gene>
<evidence type="ECO:0000313" key="2">
    <source>
        <dbReference type="Proteomes" id="UP001345963"/>
    </source>
</evidence>
<sequence length="223" mass="22878">MHTTTTHINTTFERAEVGLGSFPTLVCCLPSGVGGRERERPFWSGSGLGLRFGSWGLSGAEAGSSALLGSFGLPWISSQPLASVPGPSVGEASGSGEGVLAGRCAVLIEMWLRFDGGAGQLAWCGGVCRAGGWVAGILGLLQGLGVGMAGCPVLGVLWWPSSNASFCGSCPWPGAGLRLAVRWVGRRSMSCARTGVADEMCLAWSGWPARPSYPAGACFPVTD</sequence>
<reference evidence="1 2" key="1">
    <citation type="submission" date="2021-07" db="EMBL/GenBank/DDBJ databases">
        <authorList>
            <person name="Palmer J.M."/>
        </authorList>
    </citation>
    <scope>NUCLEOTIDE SEQUENCE [LARGE SCALE GENOMIC DNA]</scope>
    <source>
        <strain evidence="1 2">AT_MEX2019</strain>
        <tissue evidence="1">Muscle</tissue>
    </source>
</reference>
<evidence type="ECO:0000313" key="1">
    <source>
        <dbReference type="EMBL" id="MED6254445.1"/>
    </source>
</evidence>
<accession>A0ABU7BXW6</accession>
<proteinExistence type="predicted"/>